<organism evidence="12 13">
    <name type="scientific">Pangasianodon hypophthalmus</name>
    <name type="common">Striped catfish</name>
    <name type="synonym">Helicophagus hypophthalmus</name>
    <dbReference type="NCBI Taxonomy" id="310915"/>
    <lineage>
        <taxon>Eukaryota</taxon>
        <taxon>Metazoa</taxon>
        <taxon>Chordata</taxon>
        <taxon>Craniata</taxon>
        <taxon>Vertebrata</taxon>
        <taxon>Euteleostomi</taxon>
        <taxon>Actinopterygii</taxon>
        <taxon>Neopterygii</taxon>
        <taxon>Teleostei</taxon>
        <taxon>Ostariophysi</taxon>
        <taxon>Siluriformes</taxon>
        <taxon>Pangasiidae</taxon>
        <taxon>Pangasianodon</taxon>
    </lineage>
</organism>
<evidence type="ECO:0000259" key="10">
    <source>
        <dbReference type="Pfam" id="PF16000"/>
    </source>
</evidence>
<feature type="domain" description="CARMIL pleckstrin homology" evidence="11">
    <location>
        <begin position="24"/>
        <end position="117"/>
    </location>
</feature>
<evidence type="ECO:0000256" key="5">
    <source>
        <dbReference type="ARBA" id="ARBA00022490"/>
    </source>
</evidence>
<dbReference type="InterPro" id="IPR001611">
    <property type="entry name" value="Leu-rich_rpt"/>
</dbReference>
<dbReference type="InterPro" id="IPR032675">
    <property type="entry name" value="LRR_dom_sf"/>
</dbReference>
<evidence type="ECO:0000313" key="13">
    <source>
        <dbReference type="Proteomes" id="UP000327468"/>
    </source>
</evidence>
<gene>
    <name evidence="12" type="ORF">PHYPO_G00214990</name>
</gene>
<dbReference type="InterPro" id="IPR041245">
    <property type="entry name" value="CARMIL_PH"/>
</dbReference>
<feature type="compositionally biased region" description="Basic and acidic residues" evidence="9">
    <location>
        <begin position="1605"/>
        <end position="1627"/>
    </location>
</feature>
<feature type="region of interest" description="Disordered" evidence="9">
    <location>
        <begin position="1053"/>
        <end position="1099"/>
    </location>
</feature>
<evidence type="ECO:0008006" key="14">
    <source>
        <dbReference type="Google" id="ProtNLM"/>
    </source>
</evidence>
<keyword evidence="5" id="KW-0963">Cytoplasm</keyword>
<dbReference type="InterPro" id="IPR011993">
    <property type="entry name" value="PH-like_dom_sf"/>
</dbReference>
<feature type="domain" description="CARMIL C-terminal" evidence="10">
    <location>
        <begin position="779"/>
        <end position="1115"/>
    </location>
</feature>
<keyword evidence="4" id="KW-1003">Cell membrane</keyword>
<evidence type="ECO:0000256" key="3">
    <source>
        <dbReference type="ARBA" id="ARBA00007298"/>
    </source>
</evidence>
<comment type="caution">
    <text evidence="12">The sequence shown here is derived from an EMBL/GenBank/DDBJ whole genome shotgun (WGS) entry which is preliminary data.</text>
</comment>
<feature type="compositionally biased region" description="Basic residues" evidence="9">
    <location>
        <begin position="1002"/>
        <end position="1019"/>
    </location>
</feature>
<evidence type="ECO:0000256" key="6">
    <source>
        <dbReference type="ARBA" id="ARBA00022614"/>
    </source>
</evidence>
<proteinExistence type="inferred from homology"/>
<feature type="compositionally biased region" description="Polar residues" evidence="9">
    <location>
        <begin position="1446"/>
        <end position="1459"/>
    </location>
</feature>
<feature type="region of interest" description="Disordered" evidence="9">
    <location>
        <begin position="1556"/>
        <end position="1637"/>
    </location>
</feature>
<dbReference type="SUPFAM" id="SSF52047">
    <property type="entry name" value="RNI-like"/>
    <property type="match status" value="2"/>
</dbReference>
<dbReference type="GO" id="GO:0030027">
    <property type="term" value="C:lamellipodium"/>
    <property type="evidence" value="ECO:0007669"/>
    <property type="project" value="TreeGrafter"/>
</dbReference>
<feature type="compositionally biased region" description="Basic and acidic residues" evidence="9">
    <location>
        <begin position="1261"/>
        <end position="1291"/>
    </location>
</feature>
<evidence type="ECO:0000313" key="12">
    <source>
        <dbReference type="EMBL" id="KAB5574951.1"/>
    </source>
</evidence>
<dbReference type="PANTHER" id="PTHR24112:SF32">
    <property type="entry name" value="CAPPING PROTEIN, ARP2_3 AND MYOSIN-I LINKER PROTEIN 2"/>
    <property type="match status" value="1"/>
</dbReference>
<accession>A0A5N5P7R7</accession>
<feature type="compositionally biased region" description="Basic and acidic residues" evidence="9">
    <location>
        <begin position="1139"/>
        <end position="1179"/>
    </location>
</feature>
<evidence type="ECO:0000259" key="11">
    <source>
        <dbReference type="Pfam" id="PF17888"/>
    </source>
</evidence>
<evidence type="ECO:0000256" key="4">
    <source>
        <dbReference type="ARBA" id="ARBA00022475"/>
    </source>
</evidence>
<feature type="compositionally biased region" description="Basic and acidic residues" evidence="9">
    <location>
        <begin position="1565"/>
        <end position="1583"/>
    </location>
</feature>
<keyword evidence="6" id="KW-0433">Leucine-rich repeat</keyword>
<dbReference type="GO" id="GO:0005886">
    <property type="term" value="C:plasma membrane"/>
    <property type="evidence" value="ECO:0007669"/>
    <property type="project" value="UniProtKB-SubCell"/>
</dbReference>
<feature type="compositionally biased region" description="Pro residues" evidence="9">
    <location>
        <begin position="1399"/>
        <end position="1421"/>
    </location>
</feature>
<sequence length="1637" mass="180505">MASPTEVPFCLKDGIIQLLKPQRVQFMRFVQLNQSRDRSEGRVLVMTQWRATVFHNKQPVKVESSFSYLEIYAISIESHDQVTIETDRQIYSLSLMSVEDLEAVVSHVAASLKKIFPDSSPGKLLKKVPPDLQERLWGLTSKVEEQLNGAQKPCGGFSDTYAALCDFNDFPCREEVQWDVDNIYHVQNCQEFNLLDFSHLESRDLALAVGALSFNQWFTKIYSKDFKLTLDVQEQVIYLISRSTALQELSLEASGLKVDFAVKMACALHDQPASALRTINLSSNPIEDKGVMALSQSWARLSPGLSQLYLSKVSLSPKGLGSIAQVLHQNKSFSKSLTHLDLSGNTGCLATEDAVSLFSFLSAPNVVSRLDLSSTDCPLDTLFVSLSAGCCTTLTHLNLSKNIFSHRKVREVTRSVRDFFTKSMELKYVGLSGTRLLPEALRLLLQGLATNSYLSELELDISSCELKSSGAQVIQEHIFEAKAISSLDLSDNGFENDMVTLVLSIGRSHSIRHLALGRNFAMKSRALTDVLHRIVQLIQEEECPLESLSVCDSKLKTGTTILINSLGSNSSLSKIDISGNCIGDTGAKMLAKALIINTKLKTLVWDRNNVTATGFMDVANALERNTTLQHMSIPMSDMTQSYRTNPEKTEEAMRKIQMCLRRNSQKLCITSDQMLNLQQGLKTSRSEQLVQNFCQRLQETMRPLACYNIQEVQTDILSAEEALQHARTAIVFLPRIYELGRSTSAGSMMQHILDDAAKAITSELAGEIQEQAQAMLQSAQAACPRVVQRTSVNEQLANRVANKTRQAAHFVQSIVKQAESSIAEKLSELKLSVSVSLVESIIEEVLQDLSVAQQKLEKHLKEYSQPLNSKTNVPQLRVVEQVFPTDEYVSGIWRNSFCTRSIRPAPSVKSLLETEGEQQARASAQSQQEMEGDRESGGGGGGVLSLAIGLSVNTGHTQLGREVEFGGCGAGLVAARSSREPRRPEPSPPQPPMDLPSEGHTLRHYTRSRPRPNRHHRQPPSKPQEQAAESENEANENMGRVDEGVEEFFTKKIIPDDPLKHQREDALNKAQSAESTCGTTSPPTTTLTTSTPSTAPTKNIKKKFGDFFAFKKVRAGRGTKSEGAPEGKVKKTSIADLIRPLREAARAEKEREKEKERDKEKEREKEKEKEKEKLEEESILKAPSTTPTITDSSPTVPTVDDKMAPSPLFMPLSAPSAAPASTPTPPASSPAKTEGVPTLPPAAPLTPIKTPSPVTATLPLEGEKSRTLEKSRTPDGERRPKATRRSLREGKSQSLILLTGLEPGQDSAATQAKKHSSESSSTFEQRLHVMLHRMGVAKTPPFDSKTSQSKEEELRKANSEGAILDSQPEPPPMKPRTMSTSSDTRRPVRASNTERPPLPERPLGPLPPKPTLKPTFIPPGETPVASRTISPIPRQPSPSPDTPTTVVESRTSSQSQTKEPPTPSPRKDTPPAPSPRRVRSTDPQERAERAQSVTEETLPKPWPRMKPSPQRRAVSVHEDALLQHAALLDPEELKAALPRLQRSPIRKRVNLGELEPCSEDLPEGEEAKSAAREHLRGQAKETDSTTANDGQREKSLGGTGEEETILERGESFSEQHIAQEESSDQRTEPPSPETNMD</sequence>
<reference evidence="12 13" key="1">
    <citation type="submission" date="2019-06" db="EMBL/GenBank/DDBJ databases">
        <title>A chromosome-scale genome assembly of the striped catfish, Pangasianodon hypophthalmus.</title>
        <authorList>
            <person name="Wen M."/>
            <person name="Zahm M."/>
            <person name="Roques C."/>
            <person name="Cabau C."/>
            <person name="Klopp C."/>
            <person name="Donnadieu C."/>
            <person name="Jouanno E."/>
            <person name="Avarre J.-C."/>
            <person name="Campet M."/>
            <person name="Ha T.T.T."/>
            <person name="Dugue R."/>
            <person name="Lampietro C."/>
            <person name="Louis A."/>
            <person name="Herpin A."/>
            <person name="Echchiki A."/>
            <person name="Berthelot C."/>
            <person name="Parey E."/>
            <person name="Roest-Crollius H."/>
            <person name="Braasch I."/>
            <person name="Postlethwait J."/>
            <person name="Bobe J."/>
            <person name="Montfort J."/>
            <person name="Bouchez O."/>
            <person name="Begum T."/>
            <person name="Schartl M."/>
            <person name="Guiguen Y."/>
        </authorList>
    </citation>
    <scope>NUCLEOTIDE SEQUENCE [LARGE SCALE GENOMIC DNA]</scope>
    <source>
        <strain evidence="12 13">Indonesia</strain>
        <tissue evidence="12">Blood</tissue>
    </source>
</reference>
<protein>
    <recommendedName>
        <fullName evidence="14">CARMIL pleckstrin homology domain-containing protein</fullName>
    </recommendedName>
</protein>
<feature type="region of interest" description="Disordered" evidence="9">
    <location>
        <begin position="974"/>
        <end position="1041"/>
    </location>
</feature>
<feature type="region of interest" description="Disordered" evidence="9">
    <location>
        <begin position="1113"/>
        <end position="1516"/>
    </location>
</feature>
<keyword evidence="13" id="KW-1185">Reference proteome</keyword>
<comment type="subcellular location">
    <subcellularLocation>
        <location evidence="1">Cell membrane</location>
    </subcellularLocation>
    <subcellularLocation>
        <location evidence="2">Cytoplasm</location>
    </subcellularLocation>
</comment>
<evidence type="ECO:0000256" key="9">
    <source>
        <dbReference type="SAM" id="MobiDB-lite"/>
    </source>
</evidence>
<dbReference type="GO" id="GO:0034315">
    <property type="term" value="P:regulation of Arp2/3 complex-mediated actin nucleation"/>
    <property type="evidence" value="ECO:0007669"/>
    <property type="project" value="TreeGrafter"/>
</dbReference>
<dbReference type="SMART" id="SM00368">
    <property type="entry name" value="LRR_RI"/>
    <property type="match status" value="7"/>
</dbReference>
<feature type="region of interest" description="Disordered" evidence="9">
    <location>
        <begin position="913"/>
        <end position="942"/>
    </location>
</feature>
<feature type="compositionally biased region" description="Low complexity" evidence="9">
    <location>
        <begin position="919"/>
        <end position="928"/>
    </location>
</feature>
<feature type="compositionally biased region" description="Low complexity" evidence="9">
    <location>
        <begin position="1075"/>
        <end position="1097"/>
    </location>
</feature>
<dbReference type="Pfam" id="PF17888">
    <property type="entry name" value="Carm_PH"/>
    <property type="match status" value="1"/>
</dbReference>
<evidence type="ECO:0000256" key="2">
    <source>
        <dbReference type="ARBA" id="ARBA00004496"/>
    </source>
</evidence>
<keyword evidence="8" id="KW-0472">Membrane</keyword>
<evidence type="ECO:0000256" key="7">
    <source>
        <dbReference type="ARBA" id="ARBA00022737"/>
    </source>
</evidence>
<dbReference type="Gene3D" id="3.80.10.10">
    <property type="entry name" value="Ribonuclease Inhibitor"/>
    <property type="match status" value="1"/>
</dbReference>
<feature type="compositionally biased region" description="Basic and acidic residues" evidence="9">
    <location>
        <begin position="1348"/>
        <end position="1358"/>
    </location>
</feature>
<dbReference type="GO" id="GO:0005737">
    <property type="term" value="C:cytoplasm"/>
    <property type="evidence" value="ECO:0007669"/>
    <property type="project" value="UniProtKB-SubCell"/>
</dbReference>
<dbReference type="Gene3D" id="2.30.29.30">
    <property type="entry name" value="Pleckstrin-homology domain (PH domain)/Phosphotyrosine-binding domain (PTB)"/>
    <property type="match status" value="1"/>
</dbReference>
<comment type="similarity">
    <text evidence="3">Belongs to the CARMIL family.</text>
</comment>
<feature type="compositionally biased region" description="Basic and acidic residues" evidence="9">
    <location>
        <begin position="1053"/>
        <end position="1067"/>
    </location>
</feature>
<evidence type="ECO:0000256" key="8">
    <source>
        <dbReference type="ARBA" id="ARBA00023136"/>
    </source>
</evidence>
<feature type="compositionally biased region" description="Pro residues" evidence="9">
    <location>
        <begin position="1460"/>
        <end position="1474"/>
    </location>
</feature>
<dbReference type="Pfam" id="PF16000">
    <property type="entry name" value="CARMIL_C"/>
    <property type="match status" value="1"/>
</dbReference>
<dbReference type="InterPro" id="IPR051279">
    <property type="entry name" value="PP1-Reg/Actin-Interact_Protein"/>
</dbReference>
<evidence type="ECO:0000256" key="1">
    <source>
        <dbReference type="ARBA" id="ARBA00004236"/>
    </source>
</evidence>
<dbReference type="Pfam" id="PF13516">
    <property type="entry name" value="LRR_6"/>
    <property type="match status" value="2"/>
</dbReference>
<feature type="compositionally biased region" description="Low complexity" evidence="9">
    <location>
        <begin position="1183"/>
        <end position="1221"/>
    </location>
</feature>
<dbReference type="EMBL" id="VFJC01000007">
    <property type="protein sequence ID" value="KAB5574951.1"/>
    <property type="molecule type" value="Genomic_DNA"/>
</dbReference>
<keyword evidence="7" id="KW-0677">Repeat</keyword>
<dbReference type="Gene3D" id="6.10.140.1850">
    <property type="match status" value="1"/>
</dbReference>
<dbReference type="InterPro" id="IPR031943">
    <property type="entry name" value="CARMIL_C"/>
</dbReference>
<feature type="compositionally biased region" description="Basic and acidic residues" evidence="9">
    <location>
        <begin position="1479"/>
        <end position="1489"/>
    </location>
</feature>
<feature type="compositionally biased region" description="Basic and acidic residues" evidence="9">
    <location>
        <begin position="1119"/>
        <end position="1129"/>
    </location>
</feature>
<dbReference type="Proteomes" id="UP000327468">
    <property type="component" value="Chromosome 6"/>
</dbReference>
<dbReference type="GO" id="GO:0016477">
    <property type="term" value="P:cell migration"/>
    <property type="evidence" value="ECO:0007669"/>
    <property type="project" value="TreeGrafter"/>
</dbReference>
<dbReference type="PANTHER" id="PTHR24112">
    <property type="entry name" value="LEUCINE-RICH REPEAT, ISOFORM F-RELATED"/>
    <property type="match status" value="1"/>
</dbReference>
<name>A0A5N5P7R7_PANHP</name>